<accession>A0A2Z4GHK4</accession>
<protein>
    <recommendedName>
        <fullName evidence="1">DUF4172 domain-containing protein</fullName>
    </recommendedName>
</protein>
<evidence type="ECO:0000313" key="2">
    <source>
        <dbReference type="EMBL" id="AWW00548.1"/>
    </source>
</evidence>
<dbReference type="EMBL" id="CP029480">
    <property type="protein sequence ID" value="AWW00548.1"/>
    <property type="molecule type" value="Genomic_DNA"/>
</dbReference>
<dbReference type="InterPro" id="IPR025230">
    <property type="entry name" value="DUF4172"/>
</dbReference>
<dbReference type="AlphaFoldDB" id="A0A2Z4GHK4"/>
<sequence length="50" mass="5907">MKGYFWGVYSTSRIEGEVIDRNSVQSSIRKQLGLMIDKERLRPMRMVCLK</sequence>
<dbReference type="Pfam" id="PF13776">
    <property type="entry name" value="DUF4172"/>
    <property type="match status" value="1"/>
</dbReference>
<dbReference type="Proteomes" id="UP000249873">
    <property type="component" value="Chromosome"/>
</dbReference>
<dbReference type="KEGG" id="als:DJ013_21115"/>
<evidence type="ECO:0000313" key="3">
    <source>
        <dbReference type="Proteomes" id="UP000249873"/>
    </source>
</evidence>
<gene>
    <name evidence="2" type="ORF">DJ013_21115</name>
</gene>
<organism evidence="2 3">
    <name type="scientific">Arcticibacterium luteifluviistationis</name>
    <dbReference type="NCBI Taxonomy" id="1784714"/>
    <lineage>
        <taxon>Bacteria</taxon>
        <taxon>Pseudomonadati</taxon>
        <taxon>Bacteroidota</taxon>
        <taxon>Cytophagia</taxon>
        <taxon>Cytophagales</taxon>
        <taxon>Leadbetterellaceae</taxon>
        <taxon>Arcticibacterium</taxon>
    </lineage>
</organism>
<reference evidence="2 3" key="1">
    <citation type="submission" date="2018-05" db="EMBL/GenBank/DDBJ databases">
        <title>Complete genome sequence of Arcticibacterium luteifluviistationis SM1504T, a cytophagaceae bacterium isolated from Arctic surface seawater.</title>
        <authorList>
            <person name="Li Y."/>
            <person name="Qin Q.-L."/>
        </authorList>
    </citation>
    <scope>NUCLEOTIDE SEQUENCE [LARGE SCALE GENOMIC DNA]</scope>
    <source>
        <strain evidence="2 3">SM1504</strain>
    </source>
</reference>
<evidence type="ECO:0000259" key="1">
    <source>
        <dbReference type="Pfam" id="PF13776"/>
    </source>
</evidence>
<keyword evidence="3" id="KW-1185">Reference proteome</keyword>
<name>A0A2Z4GHK4_9BACT</name>
<dbReference type="RefSeq" id="WP_111373914.1">
    <property type="nucleotide sequence ID" value="NZ_CP029480.1"/>
</dbReference>
<proteinExistence type="predicted"/>
<feature type="domain" description="DUF4172" evidence="1">
    <location>
        <begin position="8"/>
        <end position="34"/>
    </location>
</feature>